<evidence type="ECO:0000256" key="1">
    <source>
        <dbReference type="ARBA" id="ARBA00022614"/>
    </source>
</evidence>
<protein>
    <submittedName>
        <fullName evidence="4">Putative leucine-rich repeat protein, plant-type</fullName>
    </submittedName>
</protein>
<keyword evidence="5" id="KW-1185">Reference proteome</keyword>
<proteinExistence type="predicted"/>
<sequence length="66" mass="6892">MLENGSVGSPDLTGWTATAGDPCDEKWQGVVCDTTNTNIISITVHGANSVRESGDTLGAFSFLQSM</sequence>
<dbReference type="Pfam" id="PF08263">
    <property type="entry name" value="LRRNT_2"/>
    <property type="match status" value="1"/>
</dbReference>
<evidence type="ECO:0000256" key="2">
    <source>
        <dbReference type="ARBA" id="ARBA00022737"/>
    </source>
</evidence>
<organism evidence="4 5">
    <name type="scientific">Helianthus annuus</name>
    <name type="common">Common sunflower</name>
    <dbReference type="NCBI Taxonomy" id="4232"/>
    <lineage>
        <taxon>Eukaryota</taxon>
        <taxon>Viridiplantae</taxon>
        <taxon>Streptophyta</taxon>
        <taxon>Embryophyta</taxon>
        <taxon>Tracheophyta</taxon>
        <taxon>Spermatophyta</taxon>
        <taxon>Magnoliopsida</taxon>
        <taxon>eudicotyledons</taxon>
        <taxon>Gunneridae</taxon>
        <taxon>Pentapetalae</taxon>
        <taxon>asterids</taxon>
        <taxon>campanulids</taxon>
        <taxon>Asterales</taxon>
        <taxon>Asteraceae</taxon>
        <taxon>Asteroideae</taxon>
        <taxon>Heliantheae alliance</taxon>
        <taxon>Heliantheae</taxon>
        <taxon>Helianthus</taxon>
    </lineage>
</organism>
<dbReference type="InParanoid" id="A0A251UBB4"/>
<dbReference type="AlphaFoldDB" id="A0A251UBB4"/>
<evidence type="ECO:0000313" key="4">
    <source>
        <dbReference type="EMBL" id="OTG19581.1"/>
    </source>
</evidence>
<feature type="domain" description="Leucine-rich repeat-containing N-terminal plant-type" evidence="3">
    <location>
        <begin position="9"/>
        <end position="33"/>
    </location>
</feature>
<accession>A0A251UBB4</accession>
<name>A0A251UBB4_HELAN</name>
<keyword evidence="1" id="KW-0433">Leucine-rich repeat</keyword>
<dbReference type="EMBL" id="CM007897">
    <property type="protein sequence ID" value="OTG19581.1"/>
    <property type="molecule type" value="Genomic_DNA"/>
</dbReference>
<gene>
    <name evidence="4" type="ORF">HannXRQ_Chr08g0235711</name>
</gene>
<dbReference type="InterPro" id="IPR013210">
    <property type="entry name" value="LRR_N_plant-typ"/>
</dbReference>
<evidence type="ECO:0000259" key="3">
    <source>
        <dbReference type="Pfam" id="PF08263"/>
    </source>
</evidence>
<dbReference type="Proteomes" id="UP000215914">
    <property type="component" value="Chromosome 8"/>
</dbReference>
<reference evidence="5" key="1">
    <citation type="journal article" date="2017" name="Nature">
        <title>The sunflower genome provides insights into oil metabolism, flowering and Asterid evolution.</title>
        <authorList>
            <person name="Badouin H."/>
            <person name="Gouzy J."/>
            <person name="Grassa C.J."/>
            <person name="Murat F."/>
            <person name="Staton S.E."/>
            <person name="Cottret L."/>
            <person name="Lelandais-Briere C."/>
            <person name="Owens G.L."/>
            <person name="Carrere S."/>
            <person name="Mayjonade B."/>
            <person name="Legrand L."/>
            <person name="Gill N."/>
            <person name="Kane N.C."/>
            <person name="Bowers J.E."/>
            <person name="Hubner S."/>
            <person name="Bellec A."/>
            <person name="Berard A."/>
            <person name="Berges H."/>
            <person name="Blanchet N."/>
            <person name="Boniface M.C."/>
            <person name="Brunel D."/>
            <person name="Catrice O."/>
            <person name="Chaidir N."/>
            <person name="Claudel C."/>
            <person name="Donnadieu C."/>
            <person name="Faraut T."/>
            <person name="Fievet G."/>
            <person name="Helmstetter N."/>
            <person name="King M."/>
            <person name="Knapp S.J."/>
            <person name="Lai Z."/>
            <person name="Le Paslier M.C."/>
            <person name="Lippi Y."/>
            <person name="Lorenzon L."/>
            <person name="Mandel J.R."/>
            <person name="Marage G."/>
            <person name="Marchand G."/>
            <person name="Marquand E."/>
            <person name="Bret-Mestries E."/>
            <person name="Morien E."/>
            <person name="Nambeesan S."/>
            <person name="Nguyen T."/>
            <person name="Pegot-Espagnet P."/>
            <person name="Pouilly N."/>
            <person name="Raftis F."/>
            <person name="Sallet E."/>
            <person name="Schiex T."/>
            <person name="Thomas J."/>
            <person name="Vandecasteele C."/>
            <person name="Vares D."/>
            <person name="Vear F."/>
            <person name="Vautrin S."/>
            <person name="Crespi M."/>
            <person name="Mangin B."/>
            <person name="Burke J.M."/>
            <person name="Salse J."/>
            <person name="Munos S."/>
            <person name="Vincourt P."/>
            <person name="Rieseberg L.H."/>
            <person name="Langlade N.B."/>
        </authorList>
    </citation>
    <scope>NUCLEOTIDE SEQUENCE [LARGE SCALE GENOMIC DNA]</scope>
    <source>
        <strain evidence="5">cv. SF193</strain>
    </source>
</reference>
<evidence type="ECO:0000313" key="5">
    <source>
        <dbReference type="Proteomes" id="UP000215914"/>
    </source>
</evidence>
<keyword evidence="2" id="KW-0677">Repeat</keyword>